<keyword evidence="2" id="KW-1003">Cell membrane</keyword>
<evidence type="ECO:0000256" key="4">
    <source>
        <dbReference type="ARBA" id="ARBA00022692"/>
    </source>
</evidence>
<keyword evidence="3" id="KW-0997">Cell inner membrane</keyword>
<reference evidence="8 9" key="1">
    <citation type="submission" date="2016-12" db="EMBL/GenBank/DDBJ databases">
        <authorList>
            <person name="Song W.-J."/>
            <person name="Kurnit D.M."/>
        </authorList>
    </citation>
    <scope>NUCLEOTIDE SEQUENCE [LARGE SCALE GENOMIC DNA]</scope>
    <source>
        <strain evidence="8 9">IMCC3135</strain>
    </source>
</reference>
<comment type="subcellular location">
    <subcellularLocation>
        <location evidence="1">Cell inner membrane</location>
    </subcellularLocation>
</comment>
<sequence length="207" mass="22427">MGSTHIQGLSARDAGLKACTSCGALQAIIDDTLCRRCGASVHSRRSNSLQRVWAFLLVGVMAYIPANIYPIMLTRSFTGNTSDTILSGVMVLIDDDSYGVALIIFIASICIPVIKFVVIAGLALNLHYDWDISKHTQHRLHTLTEFIGRWSMIDVFVVAVLAALIQLGAIISIVPGVGINAFALSVVFTMLAASSLDPRLLWDHSEK</sequence>
<accession>A0A2Z2NUN6</accession>
<dbReference type="RefSeq" id="WP_088916821.1">
    <property type="nucleotide sequence ID" value="NZ_CP018632.1"/>
</dbReference>
<evidence type="ECO:0000256" key="5">
    <source>
        <dbReference type="ARBA" id="ARBA00022989"/>
    </source>
</evidence>
<evidence type="ECO:0000256" key="3">
    <source>
        <dbReference type="ARBA" id="ARBA00022519"/>
    </source>
</evidence>
<evidence type="ECO:0000256" key="7">
    <source>
        <dbReference type="SAM" id="Phobius"/>
    </source>
</evidence>
<keyword evidence="6 7" id="KW-0472">Membrane</keyword>
<evidence type="ECO:0000256" key="1">
    <source>
        <dbReference type="ARBA" id="ARBA00004533"/>
    </source>
</evidence>
<dbReference type="PANTHER" id="PTHR30462">
    <property type="entry name" value="INTERMEMBRANE TRANSPORT PROTEIN PQIB-RELATED"/>
    <property type="match status" value="1"/>
</dbReference>
<dbReference type="PANTHER" id="PTHR30462:SF3">
    <property type="entry name" value="INTERMEMBRANE TRANSPORT PROTEIN PQIA"/>
    <property type="match status" value="1"/>
</dbReference>
<evidence type="ECO:0000256" key="6">
    <source>
        <dbReference type="ARBA" id="ARBA00023136"/>
    </source>
</evidence>
<dbReference type="GO" id="GO:0005886">
    <property type="term" value="C:plasma membrane"/>
    <property type="evidence" value="ECO:0007669"/>
    <property type="project" value="UniProtKB-SubCell"/>
</dbReference>
<feature type="transmembrane region" description="Helical" evidence="7">
    <location>
        <begin position="98"/>
        <end position="126"/>
    </location>
</feature>
<evidence type="ECO:0000256" key="2">
    <source>
        <dbReference type="ARBA" id="ARBA00022475"/>
    </source>
</evidence>
<feature type="transmembrane region" description="Helical" evidence="7">
    <location>
        <begin position="147"/>
        <end position="171"/>
    </location>
</feature>
<dbReference type="EMBL" id="CP018632">
    <property type="protein sequence ID" value="ASJ71377.1"/>
    <property type="molecule type" value="Genomic_DNA"/>
</dbReference>
<dbReference type="Pfam" id="PF04403">
    <property type="entry name" value="PqiA"/>
    <property type="match status" value="1"/>
</dbReference>
<dbReference type="OrthoDB" id="9800207at2"/>
<dbReference type="InterPro" id="IPR051800">
    <property type="entry name" value="PqiA-PqiB_transport"/>
</dbReference>
<organism evidence="8 9">
    <name type="scientific">Granulosicoccus antarcticus IMCC3135</name>
    <dbReference type="NCBI Taxonomy" id="1192854"/>
    <lineage>
        <taxon>Bacteria</taxon>
        <taxon>Pseudomonadati</taxon>
        <taxon>Pseudomonadota</taxon>
        <taxon>Gammaproteobacteria</taxon>
        <taxon>Chromatiales</taxon>
        <taxon>Granulosicoccaceae</taxon>
        <taxon>Granulosicoccus</taxon>
    </lineage>
</organism>
<feature type="transmembrane region" description="Helical" evidence="7">
    <location>
        <begin position="177"/>
        <end position="196"/>
    </location>
</feature>
<protein>
    <submittedName>
        <fullName evidence="8">Paraquat-inducible protein A</fullName>
    </submittedName>
</protein>
<dbReference type="KEGG" id="gai:IMCC3135_06350"/>
<keyword evidence="9" id="KW-1185">Reference proteome</keyword>
<dbReference type="Proteomes" id="UP000250079">
    <property type="component" value="Chromosome"/>
</dbReference>
<proteinExistence type="predicted"/>
<keyword evidence="4 7" id="KW-0812">Transmembrane</keyword>
<name>A0A2Z2NUN6_9GAMM</name>
<evidence type="ECO:0000313" key="9">
    <source>
        <dbReference type="Proteomes" id="UP000250079"/>
    </source>
</evidence>
<evidence type="ECO:0000313" key="8">
    <source>
        <dbReference type="EMBL" id="ASJ71377.1"/>
    </source>
</evidence>
<keyword evidence="5 7" id="KW-1133">Transmembrane helix</keyword>
<dbReference type="InterPro" id="IPR007498">
    <property type="entry name" value="PqiA-like"/>
</dbReference>
<gene>
    <name evidence="8" type="primary">pqiA_2</name>
    <name evidence="8" type="ORF">IMCC3135_06350</name>
</gene>
<feature type="transmembrane region" description="Helical" evidence="7">
    <location>
        <begin position="52"/>
        <end position="72"/>
    </location>
</feature>
<dbReference type="AlphaFoldDB" id="A0A2Z2NUN6"/>